<dbReference type="OrthoDB" id="369191at2"/>
<dbReference type="GO" id="GO:0005737">
    <property type="term" value="C:cytoplasm"/>
    <property type="evidence" value="ECO:0007669"/>
    <property type="project" value="UniProtKB-SubCell"/>
</dbReference>
<dbReference type="PROSITE" id="PS51462">
    <property type="entry name" value="NUDIX"/>
    <property type="match status" value="1"/>
</dbReference>
<dbReference type="GO" id="GO:0035529">
    <property type="term" value="F:NADH pyrophosphatase activity"/>
    <property type="evidence" value="ECO:0007669"/>
    <property type="project" value="TreeGrafter"/>
</dbReference>
<dbReference type="CDD" id="cd04670">
    <property type="entry name" value="NUDIX_ASFGF2_Nudt6"/>
    <property type="match status" value="1"/>
</dbReference>
<dbReference type="Proteomes" id="UP000324209">
    <property type="component" value="Chromosome"/>
</dbReference>
<gene>
    <name evidence="6" type="ORF">EXM22_12285</name>
</gene>
<proteinExistence type="inferred from homology"/>
<comment type="similarity">
    <text evidence="4">Belongs to the Nudix hydrolase family.</text>
</comment>
<dbReference type="InterPro" id="IPR003293">
    <property type="entry name" value="Nudix_hydrolase6-like"/>
</dbReference>
<dbReference type="RefSeq" id="WP_149486810.1">
    <property type="nucleotide sequence ID" value="NZ_CP036150.1"/>
</dbReference>
<keyword evidence="3 4" id="KW-0378">Hydrolase</keyword>
<protein>
    <submittedName>
        <fullName evidence="6">NUDIX domain-containing protein</fullName>
    </submittedName>
</protein>
<evidence type="ECO:0000259" key="5">
    <source>
        <dbReference type="PROSITE" id="PS51462"/>
    </source>
</evidence>
<dbReference type="PRINTS" id="PR01356">
    <property type="entry name" value="GFGPROTEIN"/>
</dbReference>
<evidence type="ECO:0000256" key="1">
    <source>
        <dbReference type="ARBA" id="ARBA00004496"/>
    </source>
</evidence>
<dbReference type="PANTHER" id="PTHR13994">
    <property type="entry name" value="NUDIX HYDROLASE RELATED"/>
    <property type="match status" value="1"/>
</dbReference>
<dbReference type="KEGG" id="ock:EXM22_12285"/>
<dbReference type="InterPro" id="IPR020476">
    <property type="entry name" value="Nudix_hydrolase"/>
</dbReference>
<dbReference type="Gene3D" id="3.90.79.10">
    <property type="entry name" value="Nucleoside Triphosphate Pyrophosphohydrolase"/>
    <property type="match status" value="1"/>
</dbReference>
<keyword evidence="2" id="KW-0963">Cytoplasm</keyword>
<dbReference type="GO" id="GO:0047631">
    <property type="term" value="F:ADP-ribose diphosphatase activity"/>
    <property type="evidence" value="ECO:0007669"/>
    <property type="project" value="TreeGrafter"/>
</dbReference>
<dbReference type="EMBL" id="CP036150">
    <property type="protein sequence ID" value="QEN08729.1"/>
    <property type="molecule type" value="Genomic_DNA"/>
</dbReference>
<dbReference type="AlphaFoldDB" id="A0A5C1QND3"/>
<dbReference type="PANTHER" id="PTHR13994:SF13">
    <property type="entry name" value="FI03680P"/>
    <property type="match status" value="1"/>
</dbReference>
<evidence type="ECO:0000313" key="7">
    <source>
        <dbReference type="Proteomes" id="UP000324209"/>
    </source>
</evidence>
<accession>A0A5C1QND3</accession>
<comment type="subcellular location">
    <subcellularLocation>
        <location evidence="1">Cytoplasm</location>
    </subcellularLocation>
</comment>
<evidence type="ECO:0000256" key="3">
    <source>
        <dbReference type="ARBA" id="ARBA00022801"/>
    </source>
</evidence>
<dbReference type="InterPro" id="IPR000086">
    <property type="entry name" value="NUDIX_hydrolase_dom"/>
</dbReference>
<dbReference type="Pfam" id="PF00293">
    <property type="entry name" value="NUDIX"/>
    <property type="match status" value="1"/>
</dbReference>
<dbReference type="InterPro" id="IPR015797">
    <property type="entry name" value="NUDIX_hydrolase-like_dom_sf"/>
</dbReference>
<reference evidence="6 7" key="1">
    <citation type="submission" date="2019-02" db="EMBL/GenBank/DDBJ databases">
        <title>Complete Genome Sequence and Methylome Analysis of free living Spirochaetas.</title>
        <authorList>
            <person name="Fomenkov A."/>
            <person name="Dubinina G."/>
            <person name="Leshcheva N."/>
            <person name="Mikheeva N."/>
            <person name="Grabovich M."/>
            <person name="Vincze T."/>
            <person name="Roberts R.J."/>
        </authorList>
    </citation>
    <scope>NUCLEOTIDE SEQUENCE [LARGE SCALE GENOMIC DNA]</scope>
    <source>
        <strain evidence="6 7">K2</strain>
    </source>
</reference>
<dbReference type="Pfam" id="PF18290">
    <property type="entry name" value="Nudix_hydro"/>
    <property type="match status" value="1"/>
</dbReference>
<evidence type="ECO:0000256" key="4">
    <source>
        <dbReference type="RuleBase" id="RU003476"/>
    </source>
</evidence>
<name>A0A5C1QND3_9SPIO</name>
<dbReference type="InterPro" id="IPR020084">
    <property type="entry name" value="NUDIX_hydrolase_CS"/>
</dbReference>
<feature type="domain" description="Nudix hydrolase" evidence="5">
    <location>
        <begin position="94"/>
        <end position="223"/>
    </location>
</feature>
<dbReference type="SUPFAM" id="SSF55811">
    <property type="entry name" value="Nudix"/>
    <property type="match status" value="1"/>
</dbReference>
<dbReference type="GO" id="GO:0051287">
    <property type="term" value="F:NAD binding"/>
    <property type="evidence" value="ECO:0007669"/>
    <property type="project" value="TreeGrafter"/>
</dbReference>
<sequence>MNFLTYELNPFGGAVLDENSFPEDPAYFNKVLGDTITDFRTQGLQLVWMYLPLKLSPLIHTAVSQGFIYHHANEEGLQLILKLQPDAFVPGYATHYLGAGGVLIDEQNRILVIQEKHHTRRHYKLPGGALEPGEHIADAVVREVLEETGIKSEFISLNCFRHWHGYRYGMSDIYFVCRLKPLSSEITIETSEISEAHWMPLEEYLNHPDTHPFNRKIVTTTVNTPGLSLDQIEDYGTPESHEMFFASLD</sequence>
<dbReference type="FunFam" id="3.90.79.10:FF:000027">
    <property type="entry name" value="nucleoside diphosphate-linked moiety X motif 6"/>
    <property type="match status" value="1"/>
</dbReference>
<dbReference type="Gene3D" id="3.40.630.30">
    <property type="match status" value="1"/>
</dbReference>
<keyword evidence="7" id="KW-1185">Reference proteome</keyword>
<dbReference type="InterPro" id="IPR040618">
    <property type="entry name" value="Pre-Nudix"/>
</dbReference>
<evidence type="ECO:0000256" key="2">
    <source>
        <dbReference type="ARBA" id="ARBA00022490"/>
    </source>
</evidence>
<dbReference type="PROSITE" id="PS00893">
    <property type="entry name" value="NUDIX_BOX"/>
    <property type="match status" value="1"/>
</dbReference>
<dbReference type="PRINTS" id="PR00502">
    <property type="entry name" value="NUDIXFAMILY"/>
</dbReference>
<organism evidence="6 7">
    <name type="scientific">Oceanispirochaeta crateris</name>
    <dbReference type="NCBI Taxonomy" id="2518645"/>
    <lineage>
        <taxon>Bacteria</taxon>
        <taxon>Pseudomonadati</taxon>
        <taxon>Spirochaetota</taxon>
        <taxon>Spirochaetia</taxon>
        <taxon>Spirochaetales</taxon>
        <taxon>Spirochaetaceae</taxon>
        <taxon>Oceanispirochaeta</taxon>
    </lineage>
</organism>
<evidence type="ECO:0000313" key="6">
    <source>
        <dbReference type="EMBL" id="QEN08729.1"/>
    </source>
</evidence>